<protein>
    <submittedName>
        <fullName evidence="5">Formate-tetrahydrofolate ligase</fullName>
    </submittedName>
</protein>
<dbReference type="EMBL" id="AHPL01000004">
    <property type="protein sequence ID" value="KEC55871.1"/>
    <property type="molecule type" value="Genomic_DNA"/>
</dbReference>
<dbReference type="AlphaFoldDB" id="A0A067WAD8"/>
<name>A0A067WAD8_9HYPH</name>
<keyword evidence="2 5" id="KW-0436">Ligase</keyword>
<keyword evidence="6" id="KW-1185">Reference proteome</keyword>
<proteinExistence type="predicted"/>
<organism evidence="5 6">
    <name type="scientific">Bartonella koehlerae C-29</name>
    <dbReference type="NCBI Taxonomy" id="1134510"/>
    <lineage>
        <taxon>Bacteria</taxon>
        <taxon>Pseudomonadati</taxon>
        <taxon>Pseudomonadota</taxon>
        <taxon>Alphaproteobacteria</taxon>
        <taxon>Hyphomicrobiales</taxon>
        <taxon>Bartonellaceae</taxon>
        <taxon>Bartonella</taxon>
    </lineage>
</organism>
<dbReference type="PATRIC" id="fig|1134510.3.peg.500"/>
<evidence type="ECO:0000256" key="2">
    <source>
        <dbReference type="ARBA" id="ARBA00022598"/>
    </source>
</evidence>
<dbReference type="Pfam" id="PF01268">
    <property type="entry name" value="FTHFS"/>
    <property type="match status" value="1"/>
</dbReference>
<dbReference type="Proteomes" id="UP000027015">
    <property type="component" value="Unassembled WGS sequence"/>
</dbReference>
<dbReference type="HOGENOM" id="CLU_2647182_0_0_5"/>
<dbReference type="STRING" id="1134510.O9A_00426"/>
<accession>A0A067WAD8</accession>
<dbReference type="GO" id="GO:0006730">
    <property type="term" value="P:one-carbon metabolic process"/>
    <property type="evidence" value="ECO:0007669"/>
    <property type="project" value="UniProtKB-KW"/>
</dbReference>
<evidence type="ECO:0000256" key="4">
    <source>
        <dbReference type="ARBA" id="ARBA00022840"/>
    </source>
</evidence>
<keyword evidence="3" id="KW-0547">Nucleotide-binding</keyword>
<dbReference type="Gene3D" id="3.30.1510.10">
    <property type="entry name" value="Domain 2, N(10)-formyltetrahydrofolate synthetase"/>
    <property type="match status" value="1"/>
</dbReference>
<reference evidence="5 6" key="1">
    <citation type="submission" date="2012-04" db="EMBL/GenBank/DDBJ databases">
        <title>The Genome Sequence of Bartonella koehlerae C-29.</title>
        <authorList>
            <consortium name="The Broad Institute Genome Sequencing Platform"/>
            <consortium name="The Broad Institute Genome Sequencing Center for Infectious Disease"/>
            <person name="Feldgarden M."/>
            <person name="Kirby J."/>
            <person name="Kosoy M."/>
            <person name="Birtles R."/>
            <person name="Probert W.S."/>
            <person name="Chiaraviglio L."/>
            <person name="Walker B."/>
            <person name="Young S.K."/>
            <person name="Zeng Q."/>
            <person name="Gargeya S."/>
            <person name="Fitzgerald M."/>
            <person name="Haas B."/>
            <person name="Abouelleil A."/>
            <person name="Alvarado L."/>
            <person name="Arachchi H.M."/>
            <person name="Berlin A.M."/>
            <person name="Chapman S.B."/>
            <person name="Goldberg J."/>
            <person name="Griggs A."/>
            <person name="Gujja S."/>
            <person name="Hansen M."/>
            <person name="Howarth C."/>
            <person name="Imamovic A."/>
            <person name="Larimer J."/>
            <person name="McCowen C."/>
            <person name="Montmayeur A."/>
            <person name="Murphy C."/>
            <person name="Neiman D."/>
            <person name="Pearson M."/>
            <person name="Priest M."/>
            <person name="Roberts A."/>
            <person name="Saif S."/>
            <person name="Shea T."/>
            <person name="Sisk P."/>
            <person name="Sykes S."/>
            <person name="Wortman J."/>
            <person name="Nusbaum C."/>
            <person name="Birren B."/>
        </authorList>
    </citation>
    <scope>NUCLEOTIDE SEQUENCE [LARGE SCALE GENOMIC DNA]</scope>
    <source>
        <strain evidence="5 6">C-29</strain>
    </source>
</reference>
<evidence type="ECO:0000256" key="3">
    <source>
        <dbReference type="ARBA" id="ARBA00022741"/>
    </source>
</evidence>
<evidence type="ECO:0000256" key="1">
    <source>
        <dbReference type="ARBA" id="ARBA00022563"/>
    </source>
</evidence>
<gene>
    <name evidence="5" type="ORF">O9A_00426</name>
</gene>
<evidence type="ECO:0000313" key="6">
    <source>
        <dbReference type="Proteomes" id="UP000027015"/>
    </source>
</evidence>
<dbReference type="GO" id="GO:0005524">
    <property type="term" value="F:ATP binding"/>
    <property type="evidence" value="ECO:0007669"/>
    <property type="project" value="UniProtKB-KW"/>
</dbReference>
<evidence type="ECO:0000313" key="5">
    <source>
        <dbReference type="EMBL" id="KEC55871.1"/>
    </source>
</evidence>
<sequence length="84" mass="9347">MNDPALCDIIISLGEVTKEFPRQTDLDIIVASEIMATFCLAKNLKNLTQKLKKVIVAYRYDKMPVTDTDLNIEGAMTVLLKGAM</sequence>
<dbReference type="eggNOG" id="COG2759">
    <property type="taxonomic scope" value="Bacteria"/>
</dbReference>
<comment type="caution">
    <text evidence="5">The sequence shown here is derived from an EMBL/GenBank/DDBJ whole genome shotgun (WGS) entry which is preliminary data.</text>
</comment>
<keyword evidence="1" id="KW-0554">One-carbon metabolism</keyword>
<keyword evidence="4" id="KW-0067">ATP-binding</keyword>
<dbReference type="GO" id="GO:0004329">
    <property type="term" value="F:formate-tetrahydrofolate ligase activity"/>
    <property type="evidence" value="ECO:0007669"/>
    <property type="project" value="InterPro"/>
</dbReference>
<dbReference type="SUPFAM" id="SSF52540">
    <property type="entry name" value="P-loop containing nucleoside triphosphate hydrolases"/>
    <property type="match status" value="1"/>
</dbReference>
<dbReference type="InterPro" id="IPR027417">
    <property type="entry name" value="P-loop_NTPase"/>
</dbReference>
<dbReference type="InterPro" id="IPR000559">
    <property type="entry name" value="Formate_THF_ligase"/>
</dbReference>